<dbReference type="AlphaFoldDB" id="A0A7V3E7N4"/>
<feature type="transmembrane region" description="Helical" evidence="1">
    <location>
        <begin position="12"/>
        <end position="33"/>
    </location>
</feature>
<protein>
    <submittedName>
        <fullName evidence="2">Uncharacterized protein</fullName>
    </submittedName>
</protein>
<evidence type="ECO:0000256" key="1">
    <source>
        <dbReference type="SAM" id="Phobius"/>
    </source>
</evidence>
<keyword evidence="1" id="KW-0812">Transmembrane</keyword>
<comment type="caution">
    <text evidence="2">The sequence shown here is derived from an EMBL/GenBank/DDBJ whole genome shotgun (WGS) entry which is preliminary data.</text>
</comment>
<organism evidence="2">
    <name type="scientific">Ignavibacterium album</name>
    <dbReference type="NCBI Taxonomy" id="591197"/>
    <lineage>
        <taxon>Bacteria</taxon>
        <taxon>Pseudomonadati</taxon>
        <taxon>Ignavibacteriota</taxon>
        <taxon>Ignavibacteria</taxon>
        <taxon>Ignavibacteriales</taxon>
        <taxon>Ignavibacteriaceae</taxon>
        <taxon>Ignavibacterium</taxon>
    </lineage>
</organism>
<keyword evidence="1" id="KW-1133">Transmembrane helix</keyword>
<evidence type="ECO:0000313" key="2">
    <source>
        <dbReference type="EMBL" id="HFI91517.1"/>
    </source>
</evidence>
<name>A0A7V3E7N4_9BACT</name>
<sequence length="114" mass="13175">MFIHKLNRITKIIAAIIFTVIVFTFLHSEAGLLNYDGDNHGTHDYCEIVKTATNKITKDVSKDIYKLPVDKSIYFHCIDETNQHSKSISILGSEQFYTPQKTTKVYLFNRTFLI</sequence>
<keyword evidence="1" id="KW-0472">Membrane</keyword>
<dbReference type="EMBL" id="DSUJ01000008">
    <property type="protein sequence ID" value="HFI91517.1"/>
    <property type="molecule type" value="Genomic_DNA"/>
</dbReference>
<proteinExistence type="predicted"/>
<gene>
    <name evidence="2" type="ORF">ENS31_08335</name>
</gene>
<accession>A0A7V3E7N4</accession>
<reference evidence="2" key="1">
    <citation type="journal article" date="2020" name="mSystems">
        <title>Genome- and Community-Level Interaction Insights into Carbon Utilization and Element Cycling Functions of Hydrothermarchaeota in Hydrothermal Sediment.</title>
        <authorList>
            <person name="Zhou Z."/>
            <person name="Liu Y."/>
            <person name="Xu W."/>
            <person name="Pan J."/>
            <person name="Luo Z.H."/>
            <person name="Li M."/>
        </authorList>
    </citation>
    <scope>NUCLEOTIDE SEQUENCE [LARGE SCALE GENOMIC DNA]</scope>
    <source>
        <strain evidence="2">SpSt-479</strain>
    </source>
</reference>